<name>A0A179DAW4_9SPHI</name>
<dbReference type="STRING" id="1826909.A5893_16250"/>
<accession>A0A179DAW4</accession>
<dbReference type="SUPFAM" id="SSF52266">
    <property type="entry name" value="SGNH hydrolase"/>
    <property type="match status" value="1"/>
</dbReference>
<dbReference type="InterPro" id="IPR013830">
    <property type="entry name" value="SGNH_hydro"/>
</dbReference>
<dbReference type="Gene3D" id="3.40.50.1110">
    <property type="entry name" value="SGNH hydrolase"/>
    <property type="match status" value="1"/>
</dbReference>
<reference evidence="4 5" key="2">
    <citation type="submission" date="2016-06" db="EMBL/GenBank/DDBJ databases">
        <title>Pedobacter psychrophilus sp. nov., isolated from Antarctic fragmentary rock.</title>
        <authorList>
            <person name="Svec P."/>
        </authorList>
    </citation>
    <scope>NUCLEOTIDE SEQUENCE [LARGE SCALE GENOMIC DNA]</scope>
    <source>
        <strain evidence="4 5">CCM 8644</strain>
    </source>
</reference>
<reference evidence="4 5" key="1">
    <citation type="submission" date="2016-04" db="EMBL/GenBank/DDBJ databases">
        <authorList>
            <person name="Evans L.H."/>
            <person name="Alamgir A."/>
            <person name="Owens N."/>
            <person name="Weber N.D."/>
            <person name="Virtaneva K."/>
            <person name="Barbian K."/>
            <person name="Babar A."/>
            <person name="Rosenke K."/>
        </authorList>
    </citation>
    <scope>NUCLEOTIDE SEQUENCE [LARGE SCALE GENOMIC DNA]</scope>
    <source>
        <strain evidence="4 5">CCM 8644</strain>
    </source>
</reference>
<feature type="domain" description="SGNH hydrolase-type esterase" evidence="3">
    <location>
        <begin position="30"/>
        <end position="223"/>
    </location>
</feature>
<evidence type="ECO:0000313" key="5">
    <source>
        <dbReference type="Proteomes" id="UP000078459"/>
    </source>
</evidence>
<evidence type="ECO:0000259" key="3">
    <source>
        <dbReference type="Pfam" id="PF13472"/>
    </source>
</evidence>
<dbReference type="PANTHER" id="PTHR43695">
    <property type="entry name" value="PUTATIVE (AFU_ORTHOLOGUE AFUA_2G17250)-RELATED"/>
    <property type="match status" value="1"/>
</dbReference>
<comment type="caution">
    <text evidence="4">The sequence shown here is derived from an EMBL/GenBank/DDBJ whole genome shotgun (WGS) entry which is preliminary data.</text>
</comment>
<organism evidence="4 5">
    <name type="scientific">Pedobacter psychrophilus</name>
    <dbReference type="NCBI Taxonomy" id="1826909"/>
    <lineage>
        <taxon>Bacteria</taxon>
        <taxon>Pseudomonadati</taxon>
        <taxon>Bacteroidota</taxon>
        <taxon>Sphingobacteriia</taxon>
        <taxon>Sphingobacteriales</taxon>
        <taxon>Sphingobacteriaceae</taxon>
        <taxon>Pedobacter</taxon>
    </lineage>
</organism>
<dbReference type="Pfam" id="PF13472">
    <property type="entry name" value="Lipase_GDSL_2"/>
    <property type="match status" value="1"/>
</dbReference>
<comment type="similarity">
    <text evidence="1">Belongs to the 'GDSL' lipolytic enzyme family.</text>
</comment>
<keyword evidence="2" id="KW-0378">Hydrolase</keyword>
<evidence type="ECO:0000256" key="2">
    <source>
        <dbReference type="ARBA" id="ARBA00022801"/>
    </source>
</evidence>
<dbReference type="InterPro" id="IPR036514">
    <property type="entry name" value="SGNH_hydro_sf"/>
</dbReference>
<dbReference type="EMBL" id="LWHJ01000032">
    <property type="protein sequence ID" value="OAQ37922.1"/>
    <property type="molecule type" value="Genomic_DNA"/>
</dbReference>
<dbReference type="AlphaFoldDB" id="A0A179DAW4"/>
<evidence type="ECO:0000313" key="4">
    <source>
        <dbReference type="EMBL" id="OAQ37922.1"/>
    </source>
</evidence>
<dbReference type="RefSeq" id="WP_068823745.1">
    <property type="nucleotide sequence ID" value="NZ_LWHJ01000032.1"/>
</dbReference>
<gene>
    <name evidence="4" type="ORF">A5893_16250</name>
</gene>
<sequence>MTKLKIFFLLGLVSILFAFKSKPIITVYLIGDSTLSIKEVKAYPETGWEMPFAWFFNDQVNVKNLAKNGRSTKSFLEENRWQPVLDSIKPGDYVLIQFGHNDEVSTKKTYTTENDFVMYLKKYSNETSAKGAFPILITPVARRSFDENGKVIDTHKIYAQLVRKVSKELNVPLIDLSQKSMALIQELGSDKSMLLYNHLQPGENPNYPDGKKDDTHFNELGARKMAQLVLEGIKEIELPLKNHIVKH</sequence>
<keyword evidence="5" id="KW-1185">Reference proteome</keyword>
<evidence type="ECO:0000256" key="1">
    <source>
        <dbReference type="ARBA" id="ARBA00008668"/>
    </source>
</evidence>
<dbReference type="CDD" id="cd01821">
    <property type="entry name" value="Rhamnogalacturan_acetylesterase_like"/>
    <property type="match status" value="1"/>
</dbReference>
<dbReference type="InterPro" id="IPR037459">
    <property type="entry name" value="RhgT-like"/>
</dbReference>
<protein>
    <submittedName>
        <fullName evidence="4">GntR family transcriptional regulator</fullName>
    </submittedName>
</protein>
<dbReference type="PANTHER" id="PTHR43695:SF1">
    <property type="entry name" value="RHAMNOGALACTURONAN ACETYLESTERASE"/>
    <property type="match status" value="1"/>
</dbReference>
<dbReference type="GO" id="GO:0016788">
    <property type="term" value="F:hydrolase activity, acting on ester bonds"/>
    <property type="evidence" value="ECO:0007669"/>
    <property type="project" value="UniProtKB-ARBA"/>
</dbReference>
<dbReference type="Proteomes" id="UP000078459">
    <property type="component" value="Unassembled WGS sequence"/>
</dbReference>
<proteinExistence type="inferred from homology"/>